<accession>A0AAE4BZI1</accession>
<dbReference type="RefSeq" id="WP_309929076.1">
    <property type="nucleotide sequence ID" value="NZ_JAVDQZ010000006.1"/>
</dbReference>
<protein>
    <submittedName>
        <fullName evidence="1">Uncharacterized protein</fullName>
    </submittedName>
</protein>
<sequence>MLQIATGKLFSRGTLRVNTLSGTLFSNASRLFDPVVTQAGTLMWTDSLRERTPSVVYQVREAIEGDEIQPGVVISYGVDAYLQDFAALMTFHLQIVCSPDRDLVLRLSGGQRGLATEASPNQLVRRLFDTQVNVLPVEMQAFAAFAQQLLGIPRAEFKLVMQAIRTVVTGIHRMGDDLEIAYTLIVAAIESLAAGFGGQETRWEDVAEEKRRPIEAALADCRASQEIADRVKAAIAQTEHVLKRQKFKGFILNTLPATFFGEDADGQLAPVGRLDVADALDVAYEMRSLYVHALKRLPHELTSPRHFREQVELLDRRTALTFQGLLRVVKAVILEYVRRLPQLDIEPCDYQRDIPNIVQGRWAPTAWVRPDAVAPTNGKDWFEAFLEMYDQDVLDRSPGSMVPLRPCLDRAVSLMAGMNRENRRSYAALAYAARVTLPESFWLTNCDEQLKSWEELVFAAPDPRALMLHALVGQIPSWPMDEHAKALQEHLRLRSKRSGFRFPRRLDAAMILELAERYRAAGGWPRAGECLAIAADNFPEYAQLRTLRASAIPETPIRWRLVLLSQSKSTEDGAPHSGPATGGDLSS</sequence>
<dbReference type="Proteomes" id="UP001184828">
    <property type="component" value="Unassembled WGS sequence"/>
</dbReference>
<comment type="caution">
    <text evidence="1">The sequence shown here is derived from an EMBL/GenBank/DDBJ whole genome shotgun (WGS) entry which is preliminary data.</text>
</comment>
<gene>
    <name evidence="1" type="ORF">J2738_004259</name>
</gene>
<dbReference type="EMBL" id="JAVDQZ010000006">
    <property type="protein sequence ID" value="MDR6428104.1"/>
    <property type="molecule type" value="Genomic_DNA"/>
</dbReference>
<reference evidence="1" key="1">
    <citation type="submission" date="2023-07" db="EMBL/GenBank/DDBJ databases">
        <title>Sorghum-associated microbial communities from plants grown in Nebraska, USA.</title>
        <authorList>
            <person name="Schachtman D."/>
        </authorList>
    </citation>
    <scope>NUCLEOTIDE SEQUENCE</scope>
    <source>
        <strain evidence="1">DS2114</strain>
    </source>
</reference>
<evidence type="ECO:0000313" key="2">
    <source>
        <dbReference type="Proteomes" id="UP001184828"/>
    </source>
</evidence>
<organism evidence="1 2">
    <name type="scientific">Variovorax paradoxus</name>
    <dbReference type="NCBI Taxonomy" id="34073"/>
    <lineage>
        <taxon>Bacteria</taxon>
        <taxon>Pseudomonadati</taxon>
        <taxon>Pseudomonadota</taxon>
        <taxon>Betaproteobacteria</taxon>
        <taxon>Burkholderiales</taxon>
        <taxon>Comamonadaceae</taxon>
        <taxon>Variovorax</taxon>
    </lineage>
</organism>
<dbReference type="AlphaFoldDB" id="A0AAE4BZI1"/>
<name>A0AAE4BZI1_VARPD</name>
<proteinExistence type="predicted"/>
<evidence type="ECO:0000313" key="1">
    <source>
        <dbReference type="EMBL" id="MDR6428104.1"/>
    </source>
</evidence>